<dbReference type="InterPro" id="IPR014030">
    <property type="entry name" value="Ketoacyl_synth_N"/>
</dbReference>
<dbReference type="Proteomes" id="UP000664052">
    <property type="component" value="Unassembled WGS sequence"/>
</dbReference>
<dbReference type="InterPro" id="IPR020841">
    <property type="entry name" value="PKS_Beta-ketoAc_synthase_dom"/>
</dbReference>
<protein>
    <submittedName>
        <fullName evidence="8">SDR family NAD(P)-dependent oxidoreductase</fullName>
    </submittedName>
</protein>
<keyword evidence="1" id="KW-0596">Phosphopantetheine</keyword>
<dbReference type="SMART" id="SM00822">
    <property type="entry name" value="PKS_KR"/>
    <property type="match status" value="1"/>
</dbReference>
<evidence type="ECO:0000256" key="3">
    <source>
        <dbReference type="ARBA" id="ARBA00022679"/>
    </source>
</evidence>
<keyword evidence="2" id="KW-0597">Phosphoprotein</keyword>
<evidence type="ECO:0000256" key="1">
    <source>
        <dbReference type="ARBA" id="ARBA00022450"/>
    </source>
</evidence>
<dbReference type="Gene3D" id="3.40.366.10">
    <property type="entry name" value="Malonyl-Coenzyme A Acyl Carrier Protein, domain 2"/>
    <property type="match status" value="1"/>
</dbReference>
<dbReference type="CDD" id="cd00586">
    <property type="entry name" value="4HBT"/>
    <property type="match status" value="1"/>
</dbReference>
<feature type="region of interest" description="N-terminal hotdog fold" evidence="4">
    <location>
        <begin position="1929"/>
        <end position="2053"/>
    </location>
</feature>
<dbReference type="InterPro" id="IPR050091">
    <property type="entry name" value="PKS_NRPS_Biosynth_Enz"/>
</dbReference>
<dbReference type="Pfam" id="PF08659">
    <property type="entry name" value="KR"/>
    <property type="match status" value="1"/>
</dbReference>
<dbReference type="EMBL" id="JAFIMU010000008">
    <property type="protein sequence ID" value="MBN8231192.1"/>
    <property type="molecule type" value="Genomic_DNA"/>
</dbReference>
<dbReference type="InterPro" id="IPR042104">
    <property type="entry name" value="PKS_dehydratase_sf"/>
</dbReference>
<dbReference type="Pfam" id="PF21089">
    <property type="entry name" value="PKS_DH_N"/>
    <property type="match status" value="1"/>
</dbReference>
<dbReference type="Gene3D" id="3.40.47.10">
    <property type="match status" value="2"/>
</dbReference>
<dbReference type="RefSeq" id="WP_207055427.1">
    <property type="nucleotide sequence ID" value="NZ_JAFIMU010000008.1"/>
</dbReference>
<dbReference type="Gene3D" id="3.40.50.720">
    <property type="entry name" value="NAD(P)-binding Rossmann-like Domain"/>
    <property type="match status" value="1"/>
</dbReference>
<keyword evidence="3" id="KW-0808">Transferase</keyword>
<feature type="active site" description="Proton donor; for dehydratase activity" evidence="4">
    <location>
        <position position="2136"/>
    </location>
</feature>
<dbReference type="SUPFAM" id="SSF53901">
    <property type="entry name" value="Thiolase-like"/>
    <property type="match status" value="3"/>
</dbReference>
<dbReference type="PROSITE" id="PS52019">
    <property type="entry name" value="PKS_MFAS_DH"/>
    <property type="match status" value="1"/>
</dbReference>
<dbReference type="InterPro" id="IPR016035">
    <property type="entry name" value="Acyl_Trfase/lysoPLipase"/>
</dbReference>
<keyword evidence="9" id="KW-1185">Reference proteome</keyword>
<dbReference type="PROSITE" id="PS52004">
    <property type="entry name" value="KS3_2"/>
    <property type="match status" value="1"/>
</dbReference>
<feature type="region of interest" description="Disordered" evidence="5">
    <location>
        <begin position="1259"/>
        <end position="1411"/>
    </location>
</feature>
<dbReference type="Pfam" id="PF00109">
    <property type="entry name" value="ketoacyl-synt"/>
    <property type="match status" value="1"/>
</dbReference>
<dbReference type="SUPFAM" id="SSF55048">
    <property type="entry name" value="Probable ACP-binding domain of malonyl-CoA ACP transacylase"/>
    <property type="match status" value="1"/>
</dbReference>
<dbReference type="SMART" id="SM00827">
    <property type="entry name" value="PKS_AT"/>
    <property type="match status" value="1"/>
</dbReference>
<feature type="compositionally biased region" description="Polar residues" evidence="5">
    <location>
        <begin position="1350"/>
        <end position="1360"/>
    </location>
</feature>
<dbReference type="SUPFAM" id="SSF54637">
    <property type="entry name" value="Thioesterase/thiol ester dehydrase-isomerase"/>
    <property type="match status" value="1"/>
</dbReference>
<dbReference type="PANTHER" id="PTHR43775">
    <property type="entry name" value="FATTY ACID SYNTHASE"/>
    <property type="match status" value="1"/>
</dbReference>
<feature type="domain" description="Ketosynthase family 3 (KS3)" evidence="6">
    <location>
        <begin position="516"/>
        <end position="959"/>
    </location>
</feature>
<dbReference type="SUPFAM" id="SSF52151">
    <property type="entry name" value="FabD/lysophospholipase-like"/>
    <property type="match status" value="1"/>
</dbReference>
<dbReference type="SMART" id="SM00825">
    <property type="entry name" value="PKS_KS"/>
    <property type="match status" value="1"/>
</dbReference>
<organism evidence="8 9">
    <name type="scientific">Corallococcus macrosporus</name>
    <dbReference type="NCBI Taxonomy" id="35"/>
    <lineage>
        <taxon>Bacteria</taxon>
        <taxon>Pseudomonadati</taxon>
        <taxon>Myxococcota</taxon>
        <taxon>Myxococcia</taxon>
        <taxon>Myxococcales</taxon>
        <taxon>Cystobacterineae</taxon>
        <taxon>Myxococcaceae</taxon>
        <taxon>Corallococcus</taxon>
    </lineage>
</organism>
<reference evidence="8 9" key="1">
    <citation type="submission" date="2021-02" db="EMBL/GenBank/DDBJ databases">
        <title>De Novo genome assembly of isolated myxobacteria.</title>
        <authorList>
            <person name="Stevens D.C."/>
        </authorList>
    </citation>
    <scope>NUCLEOTIDE SEQUENCE [LARGE SCALE GENOMIC DNA]</scope>
    <source>
        <strain evidence="8 9">ATCC 29039</strain>
    </source>
</reference>
<dbReference type="InterPro" id="IPR029069">
    <property type="entry name" value="HotDog_dom_sf"/>
</dbReference>
<dbReference type="Pfam" id="PF00698">
    <property type="entry name" value="Acyl_transf_1"/>
    <property type="match status" value="1"/>
</dbReference>
<dbReference type="Gene3D" id="3.10.129.110">
    <property type="entry name" value="Polyketide synthase dehydratase"/>
    <property type="match status" value="1"/>
</dbReference>
<feature type="compositionally biased region" description="Polar residues" evidence="5">
    <location>
        <begin position="1274"/>
        <end position="1284"/>
    </location>
</feature>
<evidence type="ECO:0000256" key="5">
    <source>
        <dbReference type="SAM" id="MobiDB-lite"/>
    </source>
</evidence>
<dbReference type="InterPro" id="IPR001227">
    <property type="entry name" value="Ac_transferase_dom_sf"/>
</dbReference>
<dbReference type="Gene3D" id="3.10.129.10">
    <property type="entry name" value="Hotdog Thioesterase"/>
    <property type="match status" value="1"/>
</dbReference>
<comment type="caution">
    <text evidence="8">The sequence shown here is derived from an EMBL/GenBank/DDBJ whole genome shotgun (WGS) entry which is preliminary data.</text>
</comment>
<dbReference type="InterPro" id="IPR049900">
    <property type="entry name" value="PKS_mFAS_DH"/>
</dbReference>
<evidence type="ECO:0000259" key="6">
    <source>
        <dbReference type="PROSITE" id="PS52004"/>
    </source>
</evidence>
<dbReference type="InterPro" id="IPR049552">
    <property type="entry name" value="PKS_DH_N"/>
</dbReference>
<proteinExistence type="predicted"/>
<dbReference type="Pfam" id="PF02801">
    <property type="entry name" value="Ketoacyl-synt_C"/>
    <property type="match status" value="1"/>
</dbReference>
<evidence type="ECO:0000256" key="4">
    <source>
        <dbReference type="PROSITE-ProRule" id="PRU01363"/>
    </source>
</evidence>
<dbReference type="SUPFAM" id="SSF51735">
    <property type="entry name" value="NAD(P)-binding Rossmann-fold domains"/>
    <property type="match status" value="1"/>
</dbReference>
<evidence type="ECO:0000313" key="8">
    <source>
        <dbReference type="EMBL" id="MBN8231192.1"/>
    </source>
</evidence>
<feature type="compositionally biased region" description="Polar residues" evidence="5">
    <location>
        <begin position="1310"/>
        <end position="1320"/>
    </location>
</feature>
<name>A0ABS3DIL9_9BACT</name>
<dbReference type="Gene3D" id="3.30.70.250">
    <property type="entry name" value="Malonyl-CoA ACP transacylase, ACP-binding"/>
    <property type="match status" value="1"/>
</dbReference>
<feature type="active site" description="Proton acceptor; for dehydratase activity" evidence="4">
    <location>
        <position position="1962"/>
    </location>
</feature>
<feature type="compositionally biased region" description="Basic and acidic residues" evidence="5">
    <location>
        <begin position="1395"/>
        <end position="1410"/>
    </location>
</feature>
<feature type="region of interest" description="C-terminal hotdog fold" evidence="4">
    <location>
        <begin position="2072"/>
        <end position="2220"/>
    </location>
</feature>
<gene>
    <name evidence="8" type="ORF">JYK02_27095</name>
</gene>
<dbReference type="CDD" id="cd00833">
    <property type="entry name" value="PKS"/>
    <property type="match status" value="1"/>
</dbReference>
<evidence type="ECO:0000313" key="9">
    <source>
        <dbReference type="Proteomes" id="UP000664052"/>
    </source>
</evidence>
<dbReference type="InterPro" id="IPR036291">
    <property type="entry name" value="NAD(P)-bd_dom_sf"/>
</dbReference>
<dbReference type="PANTHER" id="PTHR43775:SF37">
    <property type="entry name" value="SI:DKEY-61P9.11"/>
    <property type="match status" value="1"/>
</dbReference>
<accession>A0ABS3DIL9</accession>
<dbReference type="InterPro" id="IPR014031">
    <property type="entry name" value="Ketoacyl_synth_C"/>
</dbReference>
<dbReference type="InterPro" id="IPR013968">
    <property type="entry name" value="PKS_KR"/>
</dbReference>
<feature type="domain" description="PKS/mFAS DH" evidence="7">
    <location>
        <begin position="1929"/>
        <end position="2220"/>
    </location>
</feature>
<dbReference type="InterPro" id="IPR014043">
    <property type="entry name" value="Acyl_transferase_dom"/>
</dbReference>
<dbReference type="InterPro" id="IPR016036">
    <property type="entry name" value="Malonyl_transacylase_ACP-bd"/>
</dbReference>
<dbReference type="InterPro" id="IPR016039">
    <property type="entry name" value="Thiolase-like"/>
</dbReference>
<dbReference type="InterPro" id="IPR057326">
    <property type="entry name" value="KR_dom"/>
</dbReference>
<evidence type="ECO:0000256" key="2">
    <source>
        <dbReference type="ARBA" id="ARBA00022553"/>
    </source>
</evidence>
<sequence length="2220" mass="236711">MDFFAVPYDIHFDDTMAYGSHHFLTNFKFQCAGREHLLFSPHAFEVPEFRRDFDQVLLLTYEGYSRNLAPASLGDRLVVLTSLEDRGEVSLRFCFRTLKSDGTPVACGYQTVLCADRQGVLRAFPESFQRSFESLAALHEPAGAKSFRDLALQGGAGVQALFPQAVRELARTVLADTAPRGVARTVRLPEQGLTLPANATAFLFAGQGTFEPALFLQLKALQPELRGELEAVTEACRAQGIDVAPLLAAEDVAQVGRALDAAPLLDQLGIFLCGVLGARWLERQGTRPDVFVGHSFGEIAAMTAAGALDLRTGAEVVCRRIRALQTVPDDLGTLAAVALSEPETVRALAESGARSLEIAGRNHSRQTVVAGPRDQLEQLRAFLERQGKGFTFISSRYPFHHPGLAPAVAAFRTSLADLTVHPARGPIYSPIERKVYGSGRPELAGALASHLVRPFDFPGAVEMLVGAGCTRFVDCGTGGRLTRIVQRILPADTSVALTSLDRALPVSPPVARETVAPAIAVVSLGCMLPGGAKDPETYWRNIQRGISGIVDTGLSHPDQVVDFVGPAVTPDRTYTLLTGRVLDTDLVAPPGLSLERFQRYGREQQLLAIALTQAMEPMRAKAPRIPGRIQCLLGSTADGSPEYDDALCLEAGEALLRARGETAQEFSTLMREALGVSATSAELAPHPSLQAVVTDVVGAGVSTLLLDAACASSLYAIALGMKALERDEADLVLAGGVFSPGPGNSCLFSQFKGLSATGSRPFDERADGVIFGEGAGVVGLMRLEDAVSRGLRVHAVIRGAGLSSDGRSSSANVPRADGQVAAMEACYAAAAIEPASIQYIEAHGTATPAGDTTELQSIGRVFGGKRKGLQLASVKALIGHVGWAAGAASVIKLCKALEHRSFPKQSHFDRPGAGLRALGPDFEVSTREQPWPENGEHPRRAATNGFGFGGTNAHLVLEEYRGGTLAPRASVAPKAGDELVVVAAEGMFPEARLEARGLRLPASVRLLPDITEDMDLTQHLGLIVASDVVKKLGAFESLRTGTAIVLGLEGKTRRGVEATQRVLADATRRRLREHIQRAPESARLLPLVDRLHAAVGALRPSGPYTLQGMMPNVTPGRVAGALDTKGPNFVVDAGANTLAASLRASRALLDSGFELVLVGSAHVRRPGEVSVGTMPEEGMAMLAVTTAAKAEARGMKPLCHLRMTEEAGTGPGVTLPPHSAQEAQEVLRAVRSAAEGQATTLRFHPEAATGKRWVLQLRPGLSAQPGAPEAARRTNWSDSRTSWDNRAGAPVTSGPASSPAVVGERPVHASSGNLSDSRTGLENRAGAPDAHGPASFPAVAGERPVYPSGGNRSDIPTSLDSRAGFPGANGPASSSAMVGERPVHASGGNLSDSRTGLDDTAGREATEGFDHSAPIRYHAPVLVERPVPATDALRLRGRRVLFIAQDEAVARELAAQAHDACGPEFRIVHAGASDLGSRIHGIDLTREETAEAGLDAMGFEPQVIVSVCRMAFDASESSVVADTALRHEALELLFLAARRAYAGLTAGTVSLASLCIGGVGPRRTLHPVTGLFAGLLKSLGREVPAHGIRAIATTPLPLLTALDHVASELGTGDDTAPVEVCFDGSVRCVRLLQPTEVPARPATTLDSRSVVLLTGGGRGVTAVLAGALLKRYGCKVVLLGRSDPSDAPERVLQARDEDLGTVEREFYASELARDRTVRMPTLRARFERHLAVRELRATLDGLTRLPGQMTYRAADVTRPEEVDRVVEELIREHGRLDLVVHGAGTQVSKKLHRRRLTELRSTLDTKLLGLRNLREACARRLPAPVPFHVLTSAFSYIGNDGQADYGAANEALDRLCAWVSDARQDVQWCSVGWLAWDGIGMTRGSEYKVLGASRRLRGIRAEEGEALFLQLVDGQPVQPINVQLTESERAFYSLEVLTPPPPRSTRRDLTVDAASIPCLEDHLVRGTPTLPGAWALDLMFQSALENARPELRTVTIEDVRFSRFIRVKPGGQQSLRAECTPLTDAPGRHSVQVKLTGDIVHPSGVVLERDLVYAEARFTLTAEPPRTSPQLEAARASGHGMPVHDPHCATGSPIELRKMFDCLEEIRLEQDARFARLGLPEVSRQAGHGVPALVLDAALRLSAMHVEGVSNDVFAPIGVQRATFDRDLVAHDARTPRRLTLKALAPRVEGELLQCGTVAAHDEAGRLRMLVEGGIARPMA</sequence>
<evidence type="ECO:0000259" key="7">
    <source>
        <dbReference type="PROSITE" id="PS52019"/>
    </source>
</evidence>